<dbReference type="EMBL" id="NIPX01000021">
    <property type="protein sequence ID" value="OWJ83329.1"/>
    <property type="molecule type" value="Genomic_DNA"/>
</dbReference>
<evidence type="ECO:0000313" key="4">
    <source>
        <dbReference type="Proteomes" id="UP000214673"/>
    </source>
</evidence>
<evidence type="ECO:0000313" key="2">
    <source>
        <dbReference type="EMBL" id="OWJ83329.1"/>
    </source>
</evidence>
<name>A0A212APD5_9RHOB</name>
<dbReference type="RefSeq" id="WP_051930589.1">
    <property type="nucleotide sequence ID" value="NZ_CALUEG010000048.1"/>
</dbReference>
<dbReference type="Proteomes" id="UP000214673">
    <property type="component" value="Unassembled WGS sequence"/>
</dbReference>
<dbReference type="Proteomes" id="UP000196640">
    <property type="component" value="Unassembled WGS sequence"/>
</dbReference>
<sequence length="109" mass="12356">MKDLDVWAFLAEHPARPFPYRRRGVQDFGPSRFGRHPNDIGFQGQCVDIIGRSIRRDPDQSPTASVLEWLRSGKTESAKLISQRPVIVIHPESDRGRVIWDPNVAGNPI</sequence>
<keyword evidence="4" id="KW-1185">Reference proteome</keyword>
<comment type="caution">
    <text evidence="2">The sequence shown here is derived from an EMBL/GenBank/DDBJ whole genome shotgun (WGS) entry which is preliminary data.</text>
</comment>
<proteinExistence type="predicted"/>
<evidence type="ECO:0000313" key="1">
    <source>
        <dbReference type="EMBL" id="OWJ74761.1"/>
    </source>
</evidence>
<reference evidence="3 4" key="1">
    <citation type="submission" date="2016-11" db="EMBL/GenBank/DDBJ databases">
        <title>Comparison of Traditional DNA-DNA Hybridization with In Silico Genomic Analysis.</title>
        <authorList>
            <person name="Nicholson A.C."/>
            <person name="Sammons S."/>
            <person name="Humrighouse B.W."/>
            <person name="Graziano J."/>
            <person name="Lasker B."/>
            <person name="Whitney A.M."/>
            <person name="Mcquiston J.R."/>
        </authorList>
    </citation>
    <scope>NUCLEOTIDE SEQUENCE [LARGE SCALE GENOMIC DNA]</scope>
    <source>
        <strain evidence="1 4">H1892</strain>
        <strain evidence="2 3">H2381</strain>
    </source>
</reference>
<protein>
    <submittedName>
        <fullName evidence="2">Uncharacterized protein</fullName>
    </submittedName>
</protein>
<organism evidence="2 3">
    <name type="scientific">Haematobacter missouriensis</name>
    <dbReference type="NCBI Taxonomy" id="366616"/>
    <lineage>
        <taxon>Bacteria</taxon>
        <taxon>Pseudomonadati</taxon>
        <taxon>Pseudomonadota</taxon>
        <taxon>Alphaproteobacteria</taxon>
        <taxon>Rhodobacterales</taxon>
        <taxon>Paracoccaceae</taxon>
        <taxon>Haematobacter</taxon>
    </lineage>
</organism>
<dbReference type="AlphaFoldDB" id="A0A212APD5"/>
<dbReference type="OrthoDB" id="4543719at2"/>
<accession>A0A212APD5</accession>
<gene>
    <name evidence="2" type="ORF">CDV52_11470</name>
    <name evidence="1" type="ORF">CDV53_12705</name>
</gene>
<dbReference type="EMBL" id="NIPV01000052">
    <property type="protein sequence ID" value="OWJ74761.1"/>
    <property type="molecule type" value="Genomic_DNA"/>
</dbReference>
<evidence type="ECO:0000313" key="3">
    <source>
        <dbReference type="Proteomes" id="UP000196640"/>
    </source>
</evidence>